<protein>
    <submittedName>
        <fullName evidence="2">Uncharacterized protein</fullName>
    </submittedName>
</protein>
<feature type="region of interest" description="Disordered" evidence="1">
    <location>
        <begin position="524"/>
        <end position="548"/>
    </location>
</feature>
<dbReference type="OrthoDB" id="2680677at2759"/>
<dbReference type="HOGENOM" id="CLU_006824_0_0_1"/>
<organism evidence="2 3">
    <name type="scientific">Hydnomerulius pinastri MD-312</name>
    <dbReference type="NCBI Taxonomy" id="994086"/>
    <lineage>
        <taxon>Eukaryota</taxon>
        <taxon>Fungi</taxon>
        <taxon>Dikarya</taxon>
        <taxon>Basidiomycota</taxon>
        <taxon>Agaricomycotina</taxon>
        <taxon>Agaricomycetes</taxon>
        <taxon>Agaricomycetidae</taxon>
        <taxon>Boletales</taxon>
        <taxon>Boletales incertae sedis</taxon>
        <taxon>Leucogyrophana</taxon>
    </lineage>
</organism>
<evidence type="ECO:0000256" key="1">
    <source>
        <dbReference type="SAM" id="MobiDB-lite"/>
    </source>
</evidence>
<dbReference type="Proteomes" id="UP000053820">
    <property type="component" value="Unassembled WGS sequence"/>
</dbReference>
<dbReference type="EMBL" id="KN839896">
    <property type="protein sequence ID" value="KIJ59127.1"/>
    <property type="molecule type" value="Genomic_DNA"/>
</dbReference>
<reference evidence="2 3" key="1">
    <citation type="submission" date="2014-04" db="EMBL/GenBank/DDBJ databases">
        <title>Evolutionary Origins and Diversification of the Mycorrhizal Mutualists.</title>
        <authorList>
            <consortium name="DOE Joint Genome Institute"/>
            <consortium name="Mycorrhizal Genomics Consortium"/>
            <person name="Kohler A."/>
            <person name="Kuo A."/>
            <person name="Nagy L.G."/>
            <person name="Floudas D."/>
            <person name="Copeland A."/>
            <person name="Barry K.W."/>
            <person name="Cichocki N."/>
            <person name="Veneault-Fourrey C."/>
            <person name="LaButti K."/>
            <person name="Lindquist E.A."/>
            <person name="Lipzen A."/>
            <person name="Lundell T."/>
            <person name="Morin E."/>
            <person name="Murat C."/>
            <person name="Riley R."/>
            <person name="Ohm R."/>
            <person name="Sun H."/>
            <person name="Tunlid A."/>
            <person name="Henrissat B."/>
            <person name="Grigoriev I.V."/>
            <person name="Hibbett D.S."/>
            <person name="Martin F."/>
        </authorList>
    </citation>
    <scope>NUCLEOTIDE SEQUENCE [LARGE SCALE GENOMIC DNA]</scope>
    <source>
        <strain evidence="2 3">MD-312</strain>
    </source>
</reference>
<feature type="compositionally biased region" description="Polar residues" evidence="1">
    <location>
        <begin position="708"/>
        <end position="721"/>
    </location>
</feature>
<accession>A0A0C9W8T1</accession>
<evidence type="ECO:0000313" key="2">
    <source>
        <dbReference type="EMBL" id="KIJ59127.1"/>
    </source>
</evidence>
<feature type="region of interest" description="Disordered" evidence="1">
    <location>
        <begin position="20"/>
        <end position="60"/>
    </location>
</feature>
<keyword evidence="3" id="KW-1185">Reference proteome</keyword>
<feature type="region of interest" description="Disordered" evidence="1">
    <location>
        <begin position="691"/>
        <end position="733"/>
    </location>
</feature>
<sequence length="733" mass="81069">MARVKKCSLAQLEQFHRTRGARWRMGEGEENEAPRSDPSQLPGSASRPMDGPNSSLSMPWTTRSHELGVLRVTLREVQNELEVTKVLLAGRTAEVEEKGLALSEKEVTLNHALRATRKLALTITREKHTSMSCLSHHLFNRGKSAYSMQFCSIARSFVLAGCACKEVGSVIQSIVATFGTHHAEISGVQAITISTDSTSHHHIDYTSQHVAMKTPQSAASQKDTGSHVVRLLGVDSSVNHKADMQLEELKAKVNSYTHLYNNLPLSHWTKTHLSSLDVTQKLMGVNGDHSSVKEWKKDNTYLELGQDSLSGPLSSELVEAVANAHEEVLEQAGSLDAWNTLSHTEWSARENAAQECVARQLGKEAFNSLSEEEQHHWTLIELNGMKGGCVGMAACWEESGFERPILLANKDNAATLKGISDTDITDALTAAELRAFEVSGWGGPKTTSIAGAIFNNKDDKKGLQDAHRQYFVVIKGPGESTTFPNTSNVRYQSHCFAAEELITYLDNYIALLIQTRYKKEKHNFSHMEPPTQPIHPCRPRNEREPGCQPRTTITRALLVPTDTTQKHSTDTITLQTLYPQRAPYASGLEHSRHMELNAHAKKVARESQVKEAERLATAAKEKARVDAITLVLDTAMLERLMRAQLDDQLAVHRHCDPTIKAKSNYKNHEAKLTAVKAAVADFLKLSLPQARSGTPSTDLTAYLLSRGPNDTNNNTEESVQYSSSKSDSDSELY</sequence>
<evidence type="ECO:0000313" key="3">
    <source>
        <dbReference type="Proteomes" id="UP000053820"/>
    </source>
</evidence>
<dbReference type="AlphaFoldDB" id="A0A0C9W8T1"/>
<proteinExistence type="predicted"/>
<gene>
    <name evidence="2" type="ORF">HYDPIDRAFT_170950</name>
</gene>
<feature type="compositionally biased region" description="Basic and acidic residues" evidence="1">
    <location>
        <begin position="24"/>
        <end position="35"/>
    </location>
</feature>
<name>A0A0C9W8T1_9AGAM</name>